<comment type="caution">
    <text evidence="8">The sequence shown here is derived from an EMBL/GenBank/DDBJ whole genome shotgun (WGS) entry which is preliminary data.</text>
</comment>
<dbReference type="Proteomes" id="UP000886101">
    <property type="component" value="Unassembled WGS sequence"/>
</dbReference>
<keyword evidence="3 6" id="KW-0812">Transmembrane</keyword>
<organism evidence="8">
    <name type="scientific">Thermodesulfatator atlanticus</name>
    <dbReference type="NCBI Taxonomy" id="501497"/>
    <lineage>
        <taxon>Bacteria</taxon>
        <taxon>Pseudomonadati</taxon>
        <taxon>Thermodesulfobacteriota</taxon>
        <taxon>Thermodesulfobacteria</taxon>
        <taxon>Thermodesulfobacteriales</taxon>
        <taxon>Thermodesulfatatoraceae</taxon>
        <taxon>Thermodesulfatator</taxon>
    </lineage>
</organism>
<dbReference type="InterPro" id="IPR037185">
    <property type="entry name" value="EmrE-like"/>
</dbReference>
<dbReference type="InterPro" id="IPR000620">
    <property type="entry name" value="EamA_dom"/>
</dbReference>
<evidence type="ECO:0000256" key="5">
    <source>
        <dbReference type="ARBA" id="ARBA00023136"/>
    </source>
</evidence>
<gene>
    <name evidence="8" type="ORF">ENJ96_02075</name>
</gene>
<accession>A0A7V5NYM4</accession>
<feature type="transmembrane region" description="Helical" evidence="6">
    <location>
        <begin position="66"/>
        <end position="85"/>
    </location>
</feature>
<dbReference type="Pfam" id="PF00892">
    <property type="entry name" value="EamA"/>
    <property type="match status" value="1"/>
</dbReference>
<evidence type="ECO:0000256" key="1">
    <source>
        <dbReference type="ARBA" id="ARBA00004141"/>
    </source>
</evidence>
<evidence type="ECO:0000256" key="2">
    <source>
        <dbReference type="ARBA" id="ARBA00007362"/>
    </source>
</evidence>
<proteinExistence type="inferred from homology"/>
<dbReference type="PANTHER" id="PTHR32322">
    <property type="entry name" value="INNER MEMBRANE TRANSPORTER"/>
    <property type="match status" value="1"/>
</dbReference>
<reference evidence="8" key="1">
    <citation type="journal article" date="2020" name="mSystems">
        <title>Genome- and Community-Level Interaction Insights into Carbon Utilization and Element Cycling Functions of Hydrothermarchaeota in Hydrothermal Sediment.</title>
        <authorList>
            <person name="Zhou Z."/>
            <person name="Liu Y."/>
            <person name="Xu W."/>
            <person name="Pan J."/>
            <person name="Luo Z.H."/>
            <person name="Li M."/>
        </authorList>
    </citation>
    <scope>NUCLEOTIDE SEQUENCE [LARGE SCALE GENOMIC DNA]</scope>
    <source>
        <strain evidence="8">HyVt-533</strain>
    </source>
</reference>
<comment type="subcellular location">
    <subcellularLocation>
        <location evidence="1">Membrane</location>
        <topology evidence="1">Multi-pass membrane protein</topology>
    </subcellularLocation>
</comment>
<dbReference type="EMBL" id="DROK01000059">
    <property type="protein sequence ID" value="HHI96618.1"/>
    <property type="molecule type" value="Genomic_DNA"/>
</dbReference>
<feature type="transmembrane region" description="Helical" evidence="6">
    <location>
        <begin position="97"/>
        <end position="116"/>
    </location>
</feature>
<evidence type="ECO:0000256" key="6">
    <source>
        <dbReference type="SAM" id="Phobius"/>
    </source>
</evidence>
<feature type="transmembrane region" description="Helical" evidence="6">
    <location>
        <begin position="123"/>
        <end position="139"/>
    </location>
</feature>
<dbReference type="AlphaFoldDB" id="A0A7V5NYM4"/>
<evidence type="ECO:0000256" key="3">
    <source>
        <dbReference type="ARBA" id="ARBA00022692"/>
    </source>
</evidence>
<sequence length="141" mass="14855">MGKTLLLWGLTLIFWGSAPLFEKIGLRGTTPLAALTIRTTLAAIVLLGASLFLGQASNLLSLSLRDYLALGVSGVLAGVLGMFTYFSLLKSGQASKIVPLTAAYPLVTALLSFLVLGEKLTPLRLLGISLTILGLIILQRS</sequence>
<name>A0A7V5NYM4_9BACT</name>
<protein>
    <recommendedName>
        <fullName evidence="7">EamA domain-containing protein</fullName>
    </recommendedName>
</protein>
<dbReference type="GO" id="GO:0016020">
    <property type="term" value="C:membrane"/>
    <property type="evidence" value="ECO:0007669"/>
    <property type="project" value="UniProtKB-SubCell"/>
</dbReference>
<keyword evidence="4 6" id="KW-1133">Transmembrane helix</keyword>
<dbReference type="SUPFAM" id="SSF103481">
    <property type="entry name" value="Multidrug resistance efflux transporter EmrE"/>
    <property type="match status" value="1"/>
</dbReference>
<comment type="similarity">
    <text evidence="2">Belongs to the EamA transporter family.</text>
</comment>
<evidence type="ECO:0000256" key="4">
    <source>
        <dbReference type="ARBA" id="ARBA00022989"/>
    </source>
</evidence>
<evidence type="ECO:0000259" key="7">
    <source>
        <dbReference type="Pfam" id="PF00892"/>
    </source>
</evidence>
<keyword evidence="5 6" id="KW-0472">Membrane</keyword>
<feature type="domain" description="EamA" evidence="7">
    <location>
        <begin position="9"/>
        <end position="138"/>
    </location>
</feature>
<evidence type="ECO:0000313" key="8">
    <source>
        <dbReference type="EMBL" id="HHI96618.1"/>
    </source>
</evidence>
<dbReference type="PANTHER" id="PTHR32322:SF2">
    <property type="entry name" value="EAMA DOMAIN-CONTAINING PROTEIN"/>
    <property type="match status" value="1"/>
</dbReference>
<feature type="transmembrane region" description="Helical" evidence="6">
    <location>
        <begin position="32"/>
        <end position="54"/>
    </location>
</feature>
<dbReference type="InterPro" id="IPR050638">
    <property type="entry name" value="AA-Vitamin_Transporters"/>
</dbReference>
<dbReference type="Gene3D" id="1.10.3730.20">
    <property type="match status" value="1"/>
</dbReference>